<dbReference type="AlphaFoldDB" id="A0AAE9XEH3"/>
<feature type="compositionally biased region" description="Acidic residues" evidence="5">
    <location>
        <begin position="466"/>
        <end position="486"/>
    </location>
</feature>
<feature type="signal peptide" evidence="6">
    <location>
        <begin position="1"/>
        <end position="22"/>
    </location>
</feature>
<sequence>MKKTIITSLIISGLFISHNVLATEVTTDLAEQSADVSELIVPETSSLEIGHVFTDQQGVIYKITSIDGERGDVQVGDGESPIPNLGSHVQIPETLDFGGVTFTVKQIGSFAFTKYQDEGGAIAEGGSNVEIIELPRTITTIQPKAFYSSLDLRLIHFTPDSQLTTIGKDAFAFSGLSKISIPDSVVEIGANAFVFNEFLTEFQLSDTSSLQVIGDGALRTTRQLKHIYLPASLISIGERPFSGAIGLQSITVSPENLNYSSIDGVLFNKTQETLITYPADHDGHSYTVPETVATIHDHAFEYDVNLKSLTLSDSVRHVGDLAFKNMRKLETLHLNEGLTSVGRLSFYGINQLKELTLPNSLTEYGRNPLYELDGLEQITIGTGTTHLPANFLGGPFTQLHTITILGDEVTFDEDMFNFFDSTDWQNLKFFVTNENVRQRLLDTLTIEKEQVKLLESLPEAPVTPTEPDETEDTQQPESPNETEESETGTPTTPTQPNEENENEQQEDNTDTSKDKEQDDNKTPKPDADKPLENEIDKQTTLPSSPNKHPNHNQVDVSVIHAEQQEHAKKSAHSSQRLPQTSEDKKSNLLLVIGSTLSTTAAIIFYKKH</sequence>
<keyword evidence="4" id="KW-0572">Peptidoglycan-anchor</keyword>
<dbReference type="EMBL" id="CP116507">
    <property type="protein sequence ID" value="WCG22682.1"/>
    <property type="molecule type" value="Genomic_DNA"/>
</dbReference>
<keyword evidence="3 6" id="KW-0732">Signal</keyword>
<feature type="compositionally biased region" description="Basic and acidic residues" evidence="5">
    <location>
        <begin position="510"/>
        <end position="537"/>
    </location>
</feature>
<keyword evidence="2" id="KW-0964">Secreted</keyword>
<evidence type="ECO:0000256" key="3">
    <source>
        <dbReference type="ARBA" id="ARBA00022729"/>
    </source>
</evidence>
<keyword evidence="1" id="KW-0134">Cell wall</keyword>
<feature type="domain" description="Gram-positive cocci surface proteins LPxTG" evidence="7">
    <location>
        <begin position="573"/>
        <end position="607"/>
    </location>
</feature>
<evidence type="ECO:0000256" key="5">
    <source>
        <dbReference type="SAM" id="MobiDB-lite"/>
    </source>
</evidence>
<evidence type="ECO:0000256" key="2">
    <source>
        <dbReference type="ARBA" id="ARBA00022525"/>
    </source>
</evidence>
<dbReference type="InterPro" id="IPR026906">
    <property type="entry name" value="LRR_5"/>
</dbReference>
<feature type="compositionally biased region" description="Low complexity" evidence="5">
    <location>
        <begin position="487"/>
        <end position="497"/>
    </location>
</feature>
<evidence type="ECO:0000259" key="7">
    <source>
        <dbReference type="Pfam" id="PF00746"/>
    </source>
</evidence>
<gene>
    <name evidence="8" type="ORF">PML95_09900</name>
</gene>
<accession>A0AAE9XEH3</accession>
<proteinExistence type="predicted"/>
<dbReference type="RefSeq" id="WP_272163332.1">
    <property type="nucleotide sequence ID" value="NZ_CP116507.1"/>
</dbReference>
<dbReference type="Pfam" id="PF13306">
    <property type="entry name" value="LRR_5"/>
    <property type="match status" value="2"/>
</dbReference>
<evidence type="ECO:0000256" key="6">
    <source>
        <dbReference type="SAM" id="SignalP"/>
    </source>
</evidence>
<dbReference type="InterPro" id="IPR019931">
    <property type="entry name" value="LPXTG_anchor"/>
</dbReference>
<evidence type="ECO:0000313" key="8">
    <source>
        <dbReference type="EMBL" id="WCG22682.1"/>
    </source>
</evidence>
<evidence type="ECO:0000313" key="9">
    <source>
        <dbReference type="Proteomes" id="UP001179600"/>
    </source>
</evidence>
<evidence type="ECO:0000256" key="1">
    <source>
        <dbReference type="ARBA" id="ARBA00022512"/>
    </source>
</evidence>
<name>A0AAE9XEH3_9ENTE</name>
<dbReference type="PANTHER" id="PTHR45661">
    <property type="entry name" value="SURFACE ANTIGEN"/>
    <property type="match status" value="1"/>
</dbReference>
<feature type="compositionally biased region" description="Polar residues" evidence="5">
    <location>
        <begin position="538"/>
        <end position="555"/>
    </location>
</feature>
<dbReference type="Proteomes" id="UP001179600">
    <property type="component" value="Chromosome"/>
</dbReference>
<feature type="compositionally biased region" description="Acidic residues" evidence="5">
    <location>
        <begin position="498"/>
        <end position="509"/>
    </location>
</feature>
<feature type="chain" id="PRO_5042033008" evidence="6">
    <location>
        <begin position="23"/>
        <end position="608"/>
    </location>
</feature>
<feature type="region of interest" description="Disordered" evidence="5">
    <location>
        <begin position="455"/>
        <end position="586"/>
    </location>
</feature>
<evidence type="ECO:0000256" key="4">
    <source>
        <dbReference type="ARBA" id="ARBA00023088"/>
    </source>
</evidence>
<dbReference type="Pfam" id="PF00746">
    <property type="entry name" value="Gram_pos_anchor"/>
    <property type="match status" value="1"/>
</dbReference>
<dbReference type="PANTHER" id="PTHR45661:SF3">
    <property type="entry name" value="IG-LIKE DOMAIN-CONTAINING PROTEIN"/>
    <property type="match status" value="1"/>
</dbReference>
<dbReference type="InterPro" id="IPR032675">
    <property type="entry name" value="LRR_dom_sf"/>
</dbReference>
<reference evidence="8" key="1">
    <citation type="submission" date="2023-01" db="EMBL/GenBank/DDBJ databases">
        <title>Oxazolidinone resistance genes in florfenicol resistant enterococci from beef cattle and veal calves at slaughter.</title>
        <authorList>
            <person name="Biggel M."/>
        </authorList>
    </citation>
    <scope>NUCLEOTIDE SEQUENCE</scope>
    <source>
        <strain evidence="8">K204-1</strain>
    </source>
</reference>
<protein>
    <submittedName>
        <fullName evidence="8">Leucine-rich repeat domain-containing protein</fullName>
    </submittedName>
</protein>
<organism evidence="8 9">
    <name type="scientific">Vagococcus lutrae</name>
    <dbReference type="NCBI Taxonomy" id="81947"/>
    <lineage>
        <taxon>Bacteria</taxon>
        <taxon>Bacillati</taxon>
        <taxon>Bacillota</taxon>
        <taxon>Bacilli</taxon>
        <taxon>Lactobacillales</taxon>
        <taxon>Enterococcaceae</taxon>
        <taxon>Vagococcus</taxon>
    </lineage>
</organism>
<dbReference type="NCBIfam" id="TIGR01167">
    <property type="entry name" value="LPXTG_anchor"/>
    <property type="match status" value="1"/>
</dbReference>
<dbReference type="Gene3D" id="3.80.10.10">
    <property type="entry name" value="Ribonuclease Inhibitor"/>
    <property type="match status" value="1"/>
</dbReference>
<dbReference type="InterPro" id="IPR053139">
    <property type="entry name" value="Surface_bspA-like"/>
</dbReference>
<dbReference type="SUPFAM" id="SSF52058">
    <property type="entry name" value="L domain-like"/>
    <property type="match status" value="1"/>
</dbReference>